<dbReference type="Pfam" id="PF00535">
    <property type="entry name" value="Glycos_transf_2"/>
    <property type="match status" value="1"/>
</dbReference>
<sequence>MISVCMATYNGQRSIRKQLQSIIEQLSADDEIIIVDDSSTDETVAIIEAMLAEHPVAHQIIVNDNNRGPIGSFEVALQKANGDYIFLSDQDDIWFDNKVSTVMQAFKAGAQLVVHDGTVVDGEGNVIDTSWNHYNHNQTTQSIMSNIVKNGYTGAMMAFTKQVKEAALPFPKSIVMHDQWLFQVSKLRKLKIMSIDEPLMYYVRHGNNVTGMRKRKKSEQLIDRLNMVKCLMYVNRK</sequence>
<name>A0AAC9UN33_LATCU</name>
<dbReference type="PANTHER" id="PTHR22916:SF3">
    <property type="entry name" value="UDP-GLCNAC:BETAGAL BETA-1,3-N-ACETYLGLUCOSAMINYLTRANSFERASE-LIKE PROTEIN 1"/>
    <property type="match status" value="1"/>
</dbReference>
<evidence type="ECO:0000313" key="2">
    <source>
        <dbReference type="EMBL" id="ASN59516.1"/>
    </source>
</evidence>
<gene>
    <name evidence="2" type="ORF">CG419_02295</name>
</gene>
<dbReference type="GO" id="GO:0016758">
    <property type="term" value="F:hexosyltransferase activity"/>
    <property type="evidence" value="ECO:0007669"/>
    <property type="project" value="UniProtKB-ARBA"/>
</dbReference>
<organism evidence="2 3">
    <name type="scientific">Latilactobacillus curvatus</name>
    <name type="common">Lactobacillus curvatus</name>
    <dbReference type="NCBI Taxonomy" id="28038"/>
    <lineage>
        <taxon>Bacteria</taxon>
        <taxon>Bacillati</taxon>
        <taxon>Bacillota</taxon>
        <taxon>Bacilli</taxon>
        <taxon>Lactobacillales</taxon>
        <taxon>Lactobacillaceae</taxon>
        <taxon>Latilactobacillus</taxon>
    </lineage>
</organism>
<dbReference type="InterPro" id="IPR029044">
    <property type="entry name" value="Nucleotide-diphossugar_trans"/>
</dbReference>
<dbReference type="CDD" id="cd04196">
    <property type="entry name" value="GT_2_like_d"/>
    <property type="match status" value="1"/>
</dbReference>
<evidence type="ECO:0000313" key="3">
    <source>
        <dbReference type="Proteomes" id="UP000199749"/>
    </source>
</evidence>
<dbReference type="EMBL" id="CP022474">
    <property type="protein sequence ID" value="ASN59516.1"/>
    <property type="molecule type" value="Genomic_DNA"/>
</dbReference>
<dbReference type="Proteomes" id="UP000199749">
    <property type="component" value="Chromosome"/>
</dbReference>
<feature type="domain" description="Glycosyltransferase 2-like" evidence="1">
    <location>
        <begin position="3"/>
        <end position="161"/>
    </location>
</feature>
<dbReference type="AlphaFoldDB" id="A0AAC9UN33"/>
<reference evidence="2 3" key="1">
    <citation type="submission" date="2017-07" db="EMBL/GenBank/DDBJ databases">
        <title>Lactobacillus curvatus MRS6 whole genome.</title>
        <authorList>
            <person name="Jans C."/>
            <person name="Lagler S."/>
            <person name="Lacroix C."/>
            <person name="Meile L."/>
            <person name="Stevens M.J.A."/>
        </authorList>
    </citation>
    <scope>NUCLEOTIDE SEQUENCE [LARGE SCALE GENOMIC DNA]</scope>
    <source>
        <strain evidence="2 3">MRS6</strain>
    </source>
</reference>
<accession>A0AAC9UN33</accession>
<evidence type="ECO:0000259" key="1">
    <source>
        <dbReference type="Pfam" id="PF00535"/>
    </source>
</evidence>
<dbReference type="Gene3D" id="3.90.550.10">
    <property type="entry name" value="Spore Coat Polysaccharide Biosynthesis Protein SpsA, Chain A"/>
    <property type="match status" value="1"/>
</dbReference>
<proteinExistence type="predicted"/>
<dbReference type="PANTHER" id="PTHR22916">
    <property type="entry name" value="GLYCOSYLTRANSFERASE"/>
    <property type="match status" value="1"/>
</dbReference>
<protein>
    <submittedName>
        <fullName evidence="2">Alpha-L-Rha alpha-1,3-L-rhamnosyltransferase</fullName>
    </submittedName>
</protein>
<dbReference type="InterPro" id="IPR001173">
    <property type="entry name" value="Glyco_trans_2-like"/>
</dbReference>
<dbReference type="SUPFAM" id="SSF53448">
    <property type="entry name" value="Nucleotide-diphospho-sugar transferases"/>
    <property type="match status" value="1"/>
</dbReference>
<dbReference type="RefSeq" id="WP_076801628.1">
    <property type="nucleotide sequence ID" value="NZ_CP022474.1"/>
</dbReference>